<keyword evidence="2 6" id="KW-0378">Hydrolase</keyword>
<dbReference type="InterPro" id="IPR036526">
    <property type="entry name" value="C-N_Hydrolase_sf"/>
</dbReference>
<dbReference type="PANTHER" id="PTHR46044:SF14">
    <property type="entry name" value="ARYLACETONITRILASE"/>
    <property type="match status" value="1"/>
</dbReference>
<dbReference type="Proteomes" id="UP000813385">
    <property type="component" value="Unassembled WGS sequence"/>
</dbReference>
<evidence type="ECO:0000256" key="1">
    <source>
        <dbReference type="ARBA" id="ARBA00008129"/>
    </source>
</evidence>
<evidence type="ECO:0000313" key="7">
    <source>
        <dbReference type="Proteomes" id="UP000813385"/>
    </source>
</evidence>
<evidence type="ECO:0000256" key="4">
    <source>
        <dbReference type="ARBA" id="ARBA00039045"/>
    </source>
</evidence>
<evidence type="ECO:0000313" key="6">
    <source>
        <dbReference type="EMBL" id="KAH7368393.1"/>
    </source>
</evidence>
<dbReference type="PANTHER" id="PTHR46044">
    <property type="entry name" value="NITRILASE"/>
    <property type="match status" value="1"/>
</dbReference>
<dbReference type="EC" id="3.5.5.1" evidence="4"/>
<sequence length="374" mass="40795">MATRIFDKSNITLSAVVAAPAGWPLPVGDKDWSDGYLDLNATVNYGVKLIGEARGRGADLVAFPELWFPGYPKSLQAKWLFSRVEEYVAQSLVVDSKEWQSLRNAARDNEIFVSFGFSERGGDFIYMSQALFGPDGEVLINRRKVRPSGSERGLWSDGDMQGLQVVDTEIGRIGMLQCWEHLRPTMTFNLMAQMPNIHVGAWPYNQNPGADVENWEDISVAYSAIRVLSILTNSVTVTPSIGYGFINQFTTLLAESNSNNTASPEDDQGYAPIIYASVNGSAWSNQTYDLDGEEIGDFVPSRKYPTDKIVADLNAGNATESTEPFAIFNNSASATESLNASSSAVAESPGMINVPSSAPVQMAALVAAILFTWR</sequence>
<comment type="caution">
    <text evidence="6">The sequence shown here is derived from an EMBL/GenBank/DDBJ whole genome shotgun (WGS) entry which is preliminary data.</text>
</comment>
<organism evidence="6 7">
    <name type="scientific">Plectosphaerella cucumerina</name>
    <dbReference type="NCBI Taxonomy" id="40658"/>
    <lineage>
        <taxon>Eukaryota</taxon>
        <taxon>Fungi</taxon>
        <taxon>Dikarya</taxon>
        <taxon>Ascomycota</taxon>
        <taxon>Pezizomycotina</taxon>
        <taxon>Sordariomycetes</taxon>
        <taxon>Hypocreomycetidae</taxon>
        <taxon>Glomerellales</taxon>
        <taxon>Plectosphaerellaceae</taxon>
        <taxon>Plectosphaerella</taxon>
    </lineage>
</organism>
<dbReference type="Pfam" id="PF00795">
    <property type="entry name" value="CN_hydrolase"/>
    <property type="match status" value="1"/>
</dbReference>
<dbReference type="EMBL" id="JAGPXD010000002">
    <property type="protein sequence ID" value="KAH7368393.1"/>
    <property type="molecule type" value="Genomic_DNA"/>
</dbReference>
<reference evidence="6" key="1">
    <citation type="journal article" date="2021" name="Nat. Commun.">
        <title>Genetic determinants of endophytism in the Arabidopsis root mycobiome.</title>
        <authorList>
            <person name="Mesny F."/>
            <person name="Miyauchi S."/>
            <person name="Thiergart T."/>
            <person name="Pickel B."/>
            <person name="Atanasova L."/>
            <person name="Karlsson M."/>
            <person name="Huettel B."/>
            <person name="Barry K.W."/>
            <person name="Haridas S."/>
            <person name="Chen C."/>
            <person name="Bauer D."/>
            <person name="Andreopoulos W."/>
            <person name="Pangilinan J."/>
            <person name="LaButti K."/>
            <person name="Riley R."/>
            <person name="Lipzen A."/>
            <person name="Clum A."/>
            <person name="Drula E."/>
            <person name="Henrissat B."/>
            <person name="Kohler A."/>
            <person name="Grigoriev I.V."/>
            <person name="Martin F.M."/>
            <person name="Hacquard S."/>
        </authorList>
    </citation>
    <scope>NUCLEOTIDE SEQUENCE</scope>
    <source>
        <strain evidence="6">MPI-CAGE-AT-0016</strain>
    </source>
</reference>
<dbReference type="OrthoDB" id="10250282at2759"/>
<dbReference type="Gene3D" id="3.60.110.10">
    <property type="entry name" value="Carbon-nitrogen hydrolase"/>
    <property type="match status" value="1"/>
</dbReference>
<accession>A0A8K0TL66</accession>
<protein>
    <recommendedName>
        <fullName evidence="4">nitrilase</fullName>
        <ecNumber evidence="4">3.5.5.1</ecNumber>
    </recommendedName>
</protein>
<keyword evidence="7" id="KW-1185">Reference proteome</keyword>
<evidence type="ECO:0000256" key="3">
    <source>
        <dbReference type="ARBA" id="ARBA00036406"/>
    </source>
</evidence>
<feature type="domain" description="CN hydrolase" evidence="5">
    <location>
        <begin position="13"/>
        <end position="280"/>
    </location>
</feature>
<dbReference type="AlphaFoldDB" id="A0A8K0TL66"/>
<dbReference type="PROSITE" id="PS50263">
    <property type="entry name" value="CN_HYDROLASE"/>
    <property type="match status" value="1"/>
</dbReference>
<comment type="similarity">
    <text evidence="1">Belongs to the carbon-nitrogen hydrolase superfamily. Nitrilase family.</text>
</comment>
<comment type="catalytic activity">
    <reaction evidence="3">
        <text>a nitrile + 2 H2O = a carboxylate + NH4(+)</text>
        <dbReference type="Rhea" id="RHEA:21724"/>
        <dbReference type="ChEBI" id="CHEBI:15377"/>
        <dbReference type="ChEBI" id="CHEBI:18379"/>
        <dbReference type="ChEBI" id="CHEBI:28938"/>
        <dbReference type="ChEBI" id="CHEBI:29067"/>
        <dbReference type="EC" id="3.5.5.1"/>
    </reaction>
</comment>
<gene>
    <name evidence="6" type="ORF">B0T11DRAFT_337569</name>
</gene>
<name>A0A8K0TL66_9PEZI</name>
<proteinExistence type="inferred from homology"/>
<dbReference type="SUPFAM" id="SSF56317">
    <property type="entry name" value="Carbon-nitrogen hydrolase"/>
    <property type="match status" value="1"/>
</dbReference>
<dbReference type="InterPro" id="IPR003010">
    <property type="entry name" value="C-N_Hydrolase"/>
</dbReference>
<evidence type="ECO:0000259" key="5">
    <source>
        <dbReference type="PROSITE" id="PS50263"/>
    </source>
</evidence>
<evidence type="ECO:0000256" key="2">
    <source>
        <dbReference type="ARBA" id="ARBA00022801"/>
    </source>
</evidence>
<dbReference type="InterPro" id="IPR044149">
    <property type="entry name" value="Nitrilases_CHs"/>
</dbReference>
<dbReference type="GO" id="GO:0000257">
    <property type="term" value="F:nitrilase activity"/>
    <property type="evidence" value="ECO:0007669"/>
    <property type="project" value="UniProtKB-EC"/>
</dbReference>